<dbReference type="EMBL" id="CBTN010000069">
    <property type="protein sequence ID" value="CDH59410.1"/>
    <property type="molecule type" value="Genomic_DNA"/>
</dbReference>
<evidence type="ECO:0000313" key="1">
    <source>
        <dbReference type="EMBL" id="CDH59410.1"/>
    </source>
</evidence>
<name>A0A068SBS9_9FUNG</name>
<comment type="caution">
    <text evidence="1">The sequence shown here is derived from an EMBL/GenBank/DDBJ whole genome shotgun (WGS) entry which is preliminary data.</text>
</comment>
<dbReference type="AlphaFoldDB" id="A0A068SBS9"/>
<reference evidence="1" key="1">
    <citation type="submission" date="2013-08" db="EMBL/GenBank/DDBJ databases">
        <title>Gene expansion shapes genome architecture in the human pathogen Lichtheimia corymbifera: an evolutionary genomics analysis in the ancient terrestrial Mucorales (Mucoromycotina).</title>
        <authorList>
            <person name="Schwartze V.U."/>
            <person name="Winter S."/>
            <person name="Shelest E."/>
            <person name="Marcet-Houben M."/>
            <person name="Horn F."/>
            <person name="Wehner S."/>
            <person name="Hoffmann K."/>
            <person name="Riege K."/>
            <person name="Sammeth M."/>
            <person name="Nowrousian M."/>
            <person name="Valiante V."/>
            <person name="Linde J."/>
            <person name="Jacobsen I.D."/>
            <person name="Marz M."/>
            <person name="Brakhage A.A."/>
            <person name="Gabaldon T."/>
            <person name="Bocker S."/>
            <person name="Voigt K."/>
        </authorList>
    </citation>
    <scope>NUCLEOTIDE SEQUENCE [LARGE SCALE GENOMIC DNA]</scope>
    <source>
        <strain evidence="1">FSU 9682</strain>
    </source>
</reference>
<proteinExistence type="predicted"/>
<dbReference type="Proteomes" id="UP000027586">
    <property type="component" value="Unassembled WGS sequence"/>
</dbReference>
<keyword evidence="2" id="KW-1185">Reference proteome</keyword>
<dbReference type="VEuPathDB" id="FungiDB:LCOR_10224.1"/>
<gene>
    <name evidence="1" type="ORF">LCOR_10224.1</name>
</gene>
<evidence type="ECO:0000313" key="2">
    <source>
        <dbReference type="Proteomes" id="UP000027586"/>
    </source>
</evidence>
<sequence length="71" mass="8116">MDLKARTLYVGSMQQQHILDQMDTRLFASMKEWYWEYLKNGTDSPSGDIIIITAARQGMECTVLRGKATVC</sequence>
<protein>
    <submittedName>
        <fullName evidence="1">Uncharacterized protein</fullName>
    </submittedName>
</protein>
<accession>A0A068SBS9</accession>
<organism evidence="1 2">
    <name type="scientific">Lichtheimia corymbifera JMRC:FSU:9682</name>
    <dbReference type="NCBI Taxonomy" id="1263082"/>
    <lineage>
        <taxon>Eukaryota</taxon>
        <taxon>Fungi</taxon>
        <taxon>Fungi incertae sedis</taxon>
        <taxon>Mucoromycota</taxon>
        <taxon>Mucoromycotina</taxon>
        <taxon>Mucoromycetes</taxon>
        <taxon>Mucorales</taxon>
        <taxon>Lichtheimiaceae</taxon>
        <taxon>Lichtheimia</taxon>
    </lineage>
</organism>